<dbReference type="PANTHER" id="PTHR30006">
    <property type="entry name" value="THIAMINE-BINDING PERIPLASMIC PROTEIN-RELATED"/>
    <property type="match status" value="1"/>
</dbReference>
<keyword evidence="2" id="KW-0812">Transmembrane</keyword>
<evidence type="ECO:0000256" key="2">
    <source>
        <dbReference type="SAM" id="Phobius"/>
    </source>
</evidence>
<evidence type="ECO:0000313" key="3">
    <source>
        <dbReference type="EMBL" id="HGZ60770.1"/>
    </source>
</evidence>
<keyword evidence="2" id="KW-1133">Transmembrane helix</keyword>
<gene>
    <name evidence="3" type="ORF">ENW83_06210</name>
</gene>
<accession>A0A7J3SMB7</accession>
<keyword evidence="1" id="KW-0732">Signal</keyword>
<dbReference type="EMBL" id="DTLS01000176">
    <property type="protein sequence ID" value="HGZ60770.1"/>
    <property type="molecule type" value="Genomic_DNA"/>
</dbReference>
<name>A0A7J3SMB7_9CREN</name>
<evidence type="ECO:0000256" key="1">
    <source>
        <dbReference type="ARBA" id="ARBA00022729"/>
    </source>
</evidence>
<sequence>MASKSTVWMVIILIVVIAGIGGYYLYTKPSEGGSNVATITMSTGEKIEIPNGLSGNVMLYTSIPQEIMDGWVKDWNTYFANYTKLDYYRAGSGTVVAKILAEQKAGNVKADVVYLAGYFDFKTLMDNGLITKLPTVPEMNSIPDQYKDPNGYYIMGRLLVMVIVYNPSLVSNPPKSWQDLLQPQWKDKIVIANPLVSGSWQYSVLALVSKYGWGYFQQLKQNNPLVVQDVPDVARSVATGERPIGVTLTMYLKTYTNLNYTIPTDGAIIIPSPIGIVNGTKNYADATLLLRYLLSKQAAISLANAYTYSSRTDGPTPPGLPPLTQIKTFETSISALQAYVSGLRDNWTAIFGG</sequence>
<organism evidence="3">
    <name type="scientific">Fervidicoccus fontis</name>
    <dbReference type="NCBI Taxonomy" id="683846"/>
    <lineage>
        <taxon>Archaea</taxon>
        <taxon>Thermoproteota</taxon>
        <taxon>Thermoprotei</taxon>
        <taxon>Fervidicoccales</taxon>
        <taxon>Fervidicoccaceae</taxon>
        <taxon>Fervidicoccus</taxon>
    </lineage>
</organism>
<proteinExistence type="predicted"/>
<reference evidence="3" key="1">
    <citation type="journal article" date="2020" name="mSystems">
        <title>Genome- and Community-Level Interaction Insights into Carbon Utilization and Element Cycling Functions of Hydrothermarchaeota in Hydrothermal Sediment.</title>
        <authorList>
            <person name="Zhou Z."/>
            <person name="Liu Y."/>
            <person name="Xu W."/>
            <person name="Pan J."/>
            <person name="Luo Z.H."/>
            <person name="Li M."/>
        </authorList>
    </citation>
    <scope>NUCLEOTIDE SEQUENCE [LARGE SCALE GENOMIC DNA]</scope>
    <source>
        <strain evidence="3">SpSt-885</strain>
    </source>
</reference>
<dbReference type="AlphaFoldDB" id="A0A7J3SMB7"/>
<dbReference type="PIRSF" id="PIRSF002825">
    <property type="entry name" value="CfbpA"/>
    <property type="match status" value="1"/>
</dbReference>
<dbReference type="SUPFAM" id="SSF53850">
    <property type="entry name" value="Periplasmic binding protein-like II"/>
    <property type="match status" value="1"/>
</dbReference>
<keyword evidence="2" id="KW-0472">Membrane</keyword>
<protein>
    <submittedName>
        <fullName evidence="3">Extracellular solute-binding protein</fullName>
    </submittedName>
</protein>
<comment type="caution">
    <text evidence="3">The sequence shown here is derived from an EMBL/GenBank/DDBJ whole genome shotgun (WGS) entry which is preliminary data.</text>
</comment>
<dbReference type="InterPro" id="IPR026045">
    <property type="entry name" value="Ferric-bd"/>
</dbReference>
<dbReference type="Gene3D" id="3.40.190.10">
    <property type="entry name" value="Periplasmic binding protein-like II"/>
    <property type="match status" value="2"/>
</dbReference>
<dbReference type="Pfam" id="PF13343">
    <property type="entry name" value="SBP_bac_6"/>
    <property type="match status" value="1"/>
</dbReference>
<feature type="transmembrane region" description="Helical" evidence="2">
    <location>
        <begin position="7"/>
        <end position="26"/>
    </location>
</feature>